<evidence type="ECO:0000313" key="2">
    <source>
        <dbReference type="Proteomes" id="UP000585474"/>
    </source>
</evidence>
<reference evidence="1 2" key="1">
    <citation type="submission" date="2019-07" db="EMBL/GenBank/DDBJ databases">
        <title>De Novo Assembly of kiwifruit Actinidia rufa.</title>
        <authorList>
            <person name="Sugita-Konishi S."/>
            <person name="Sato K."/>
            <person name="Mori E."/>
            <person name="Abe Y."/>
            <person name="Kisaki G."/>
            <person name="Hamano K."/>
            <person name="Suezawa K."/>
            <person name="Otani M."/>
            <person name="Fukuda T."/>
            <person name="Manabe T."/>
            <person name="Gomi K."/>
            <person name="Tabuchi M."/>
            <person name="Akimitsu K."/>
            <person name="Kataoka I."/>
        </authorList>
    </citation>
    <scope>NUCLEOTIDE SEQUENCE [LARGE SCALE GENOMIC DNA]</scope>
    <source>
        <strain evidence="2">cv. Fuchu</strain>
    </source>
</reference>
<accession>A0A7J0H4C1</accession>
<evidence type="ECO:0000313" key="1">
    <source>
        <dbReference type="EMBL" id="GFZ17871.1"/>
    </source>
</evidence>
<dbReference type="AlphaFoldDB" id="A0A7J0H4C1"/>
<sequence>MSLTLNPSTSSSISRSSLSLARHCSPTPLWSATWGKRRREGEVVGVDAAEEPLDGLAVARAEPGLGRIAAALGLGDLFLPPSRGVVSSAAEDESGGWGFWMSTERVNSWRLRYVDRLVVMLVASWNSVVAIPFNFLAKGCFQDF</sequence>
<proteinExistence type="predicted"/>
<gene>
    <name evidence="1" type="ORF">Acr_26g0011410</name>
</gene>
<name>A0A7J0H4C1_9ERIC</name>
<organism evidence="1 2">
    <name type="scientific">Actinidia rufa</name>
    <dbReference type="NCBI Taxonomy" id="165716"/>
    <lineage>
        <taxon>Eukaryota</taxon>
        <taxon>Viridiplantae</taxon>
        <taxon>Streptophyta</taxon>
        <taxon>Embryophyta</taxon>
        <taxon>Tracheophyta</taxon>
        <taxon>Spermatophyta</taxon>
        <taxon>Magnoliopsida</taxon>
        <taxon>eudicotyledons</taxon>
        <taxon>Gunneridae</taxon>
        <taxon>Pentapetalae</taxon>
        <taxon>asterids</taxon>
        <taxon>Ericales</taxon>
        <taxon>Actinidiaceae</taxon>
        <taxon>Actinidia</taxon>
    </lineage>
</organism>
<dbReference type="EMBL" id="BJWL01000026">
    <property type="protein sequence ID" value="GFZ17871.1"/>
    <property type="molecule type" value="Genomic_DNA"/>
</dbReference>
<protein>
    <submittedName>
        <fullName evidence="1">Uncharacterized protein</fullName>
    </submittedName>
</protein>
<dbReference type="Proteomes" id="UP000585474">
    <property type="component" value="Unassembled WGS sequence"/>
</dbReference>
<comment type="caution">
    <text evidence="1">The sequence shown here is derived from an EMBL/GenBank/DDBJ whole genome shotgun (WGS) entry which is preliminary data.</text>
</comment>
<keyword evidence="2" id="KW-1185">Reference proteome</keyword>